<protein>
    <submittedName>
        <fullName evidence="12">Cyclin-dependent kinase 12</fullName>
    </submittedName>
</protein>
<dbReference type="InterPro" id="IPR008271">
    <property type="entry name" value="Ser/Thr_kinase_AS"/>
</dbReference>
<evidence type="ECO:0000256" key="1">
    <source>
        <dbReference type="ARBA" id="ARBA00004123"/>
    </source>
</evidence>
<dbReference type="GO" id="GO:0008353">
    <property type="term" value="F:RNA polymerase II CTD heptapeptide repeat kinase activity"/>
    <property type="evidence" value="ECO:0007669"/>
    <property type="project" value="TreeGrafter"/>
</dbReference>
<feature type="compositionally biased region" description="Low complexity" evidence="10">
    <location>
        <begin position="717"/>
        <end position="744"/>
    </location>
</feature>
<dbReference type="SMART" id="SM00220">
    <property type="entry name" value="S_TKc"/>
    <property type="match status" value="1"/>
</dbReference>
<feature type="compositionally biased region" description="Low complexity" evidence="10">
    <location>
        <begin position="957"/>
        <end position="968"/>
    </location>
</feature>
<feature type="region of interest" description="Disordered" evidence="10">
    <location>
        <begin position="613"/>
        <end position="669"/>
    </location>
</feature>
<evidence type="ECO:0000259" key="11">
    <source>
        <dbReference type="PROSITE" id="PS50011"/>
    </source>
</evidence>
<dbReference type="InterPro" id="IPR017441">
    <property type="entry name" value="Protein_kinase_ATP_BS"/>
</dbReference>
<evidence type="ECO:0000256" key="5">
    <source>
        <dbReference type="ARBA" id="ARBA00022741"/>
    </source>
</evidence>
<feature type="binding site" evidence="9">
    <location>
        <position position="304"/>
    </location>
    <ligand>
        <name>ATP</name>
        <dbReference type="ChEBI" id="CHEBI:30616"/>
    </ligand>
</feature>
<feature type="compositionally biased region" description="Low complexity" evidence="10">
    <location>
        <begin position="30"/>
        <end position="44"/>
    </location>
</feature>
<feature type="compositionally biased region" description="Basic and acidic residues" evidence="10">
    <location>
        <begin position="81"/>
        <end position="94"/>
    </location>
</feature>
<feature type="compositionally biased region" description="Polar residues" evidence="10">
    <location>
        <begin position="832"/>
        <end position="841"/>
    </location>
</feature>
<dbReference type="Gene3D" id="3.30.200.20">
    <property type="entry name" value="Phosphorylase Kinase, domain 1"/>
    <property type="match status" value="1"/>
</dbReference>
<comment type="caution">
    <text evidence="12">The sequence shown here is derived from an EMBL/GenBank/DDBJ whole genome shotgun (WGS) entry which is preliminary data.</text>
</comment>
<feature type="compositionally biased region" description="Basic and acidic residues" evidence="10">
    <location>
        <begin position="134"/>
        <end position="145"/>
    </location>
</feature>
<name>A0AAD5TEN8_9FUNG</name>
<sequence length="1111" mass="126621">MARGDDKYSFRLGEPMRQGKRRHVNNAFQSKSPSPSASAVAPTPKKLRPNTPPPTTPPTLTVQAHDAATPSQRSAAFIPEPEARERRRSRSPEYHRRRPEHRTEDRRRYEEPSWRHDDRDYREPHHAHYRREHRSSDDRHGFRVHDYHHRRRTSPHRSERDRDWRARDHDRDREPHARDYDKDRESMRDYERGREERDYDRRRLVDERHYSDHRAPSVPPPPQSPPPPPPLDTEISATPEPPAAASVPVRDPQAPWELFQWTPEFKVYRSIEKHFENLELIGQGTFGKVWKALMKDTGRVVALKQVTDKRNRNQLFTVPNLRELKFFSLHHHPNMLELLGVVSFDEKSAAGGEVEVNEYLVLEYMDHDLAGLMQHIPNKRLYEVQHLKCMAKQLLEGLDYMHTANVMHRDLKVANLLMSNRGELKIADFGFAREKDDLTQDGYTNRVCTIWYRPLEVILGERSYGFELDMWSAGCVLAEMFLKQPLFHTQMGLETEQATRIFSILGHPTESADWQYLKGLGWAEMLKKPARHFPRRLESYLVERSAKHIPIPPMAVDLIVKLLAFDPAKRPTAREALAHPFFTTEQPLACAPRDIPSIDGSFHEFECKERNKQKKNSNFLGTHSSRRRESGAVSQQHPDPSSQPPATPSGRRGTTPPPGNDPAITKDEHRGLWYDAKSNCVFDDKAGRWIDIMDYDRVHFPQEYWKFMQAAERDRPAAAPNAQPHPHAGPPYQQLRPQQQYRPAPGLPGGEHLPGRPHVQMHAPAAPYGHYQHPHRAASGTGPIGDERAQPLPPSGPYPHHQPQYRATPGPPAGERPSATPNSQIPPYGSYHHQQQRSTLGSGPGFQHQGPGLGYRQRELVSIESRQETPVPYRHAAPQQYRAGVPAPSAYPQQQRPTPGYPGQGYNKRTRSPASPLSPRSSRHDLSKRRRTSPSPERGRRRSRSRSMQDGHRTPDSSPSVGSPMSVSETGAEAQQRRRSPIRRSPSPPPRAAREEVDDVEIHDIADPSTEIARANETTHTASSSLDDQALVLPGDVDPRVAGELGPARLVDLRRRQPRVLDGTLELAAPNVGVWYPTVGHKFDPKRVKPYARPETGSRRGRGIVAALDVF</sequence>
<feature type="region of interest" description="Disordered" evidence="10">
    <location>
        <begin position="712"/>
        <end position="853"/>
    </location>
</feature>
<dbReference type="Proteomes" id="UP001212152">
    <property type="component" value="Unassembled WGS sequence"/>
</dbReference>
<evidence type="ECO:0000256" key="3">
    <source>
        <dbReference type="ARBA" id="ARBA00022527"/>
    </source>
</evidence>
<dbReference type="PANTHER" id="PTHR24056:SF546">
    <property type="entry name" value="CYCLIN-DEPENDENT KINASE 12"/>
    <property type="match status" value="1"/>
</dbReference>
<feature type="region of interest" description="Disordered" evidence="10">
    <location>
        <begin position="880"/>
        <end position="1029"/>
    </location>
</feature>
<reference evidence="12" key="1">
    <citation type="submission" date="2020-05" db="EMBL/GenBank/DDBJ databases">
        <title>Phylogenomic resolution of chytrid fungi.</title>
        <authorList>
            <person name="Stajich J.E."/>
            <person name="Amses K."/>
            <person name="Simmons R."/>
            <person name="Seto K."/>
            <person name="Myers J."/>
            <person name="Bonds A."/>
            <person name="Quandt C.A."/>
            <person name="Barry K."/>
            <person name="Liu P."/>
            <person name="Grigoriev I."/>
            <person name="Longcore J.E."/>
            <person name="James T.Y."/>
        </authorList>
    </citation>
    <scope>NUCLEOTIDE SEQUENCE</scope>
    <source>
        <strain evidence="12">JEL0379</strain>
    </source>
</reference>
<evidence type="ECO:0000256" key="6">
    <source>
        <dbReference type="ARBA" id="ARBA00022777"/>
    </source>
</evidence>
<dbReference type="FunFam" id="1.10.510.10:FF:000624">
    <property type="entry name" value="Mitogen-activated protein kinase"/>
    <property type="match status" value="1"/>
</dbReference>
<keyword evidence="7 9" id="KW-0067">ATP-binding</keyword>
<feature type="compositionally biased region" description="Basic and acidic residues" evidence="10">
    <location>
        <begin position="992"/>
        <end position="1006"/>
    </location>
</feature>
<dbReference type="Gene3D" id="1.10.510.10">
    <property type="entry name" value="Transferase(Phosphotransferase) domain 1"/>
    <property type="match status" value="1"/>
</dbReference>
<dbReference type="InterPro" id="IPR050108">
    <property type="entry name" value="CDK"/>
</dbReference>
<feature type="compositionally biased region" description="Basic and acidic residues" evidence="10">
    <location>
        <begin position="101"/>
        <end position="126"/>
    </location>
</feature>
<dbReference type="PROSITE" id="PS00108">
    <property type="entry name" value="PROTEIN_KINASE_ST"/>
    <property type="match status" value="1"/>
</dbReference>
<dbReference type="GO" id="GO:0005524">
    <property type="term" value="F:ATP binding"/>
    <property type="evidence" value="ECO:0007669"/>
    <property type="project" value="UniProtKB-UniRule"/>
</dbReference>
<feature type="compositionally biased region" description="Basic and acidic residues" evidence="10">
    <location>
        <begin position="156"/>
        <end position="215"/>
    </location>
</feature>
<keyword evidence="3" id="KW-0723">Serine/threonine-protein kinase</keyword>
<feature type="region of interest" description="Disordered" evidence="10">
    <location>
        <begin position="1"/>
        <end position="249"/>
    </location>
</feature>
<dbReference type="PANTHER" id="PTHR24056">
    <property type="entry name" value="CELL DIVISION PROTEIN KINASE"/>
    <property type="match status" value="1"/>
</dbReference>
<dbReference type="PROSITE" id="PS50011">
    <property type="entry name" value="PROTEIN_KINASE_DOM"/>
    <property type="match status" value="1"/>
</dbReference>
<keyword evidence="6 12" id="KW-0418">Kinase</keyword>
<dbReference type="GO" id="GO:0032968">
    <property type="term" value="P:positive regulation of transcription elongation by RNA polymerase II"/>
    <property type="evidence" value="ECO:0007669"/>
    <property type="project" value="TreeGrafter"/>
</dbReference>
<accession>A0AAD5TEN8</accession>
<proteinExistence type="inferred from homology"/>
<dbReference type="GO" id="GO:0030332">
    <property type="term" value="F:cyclin binding"/>
    <property type="evidence" value="ECO:0007669"/>
    <property type="project" value="TreeGrafter"/>
</dbReference>
<dbReference type="EMBL" id="JADGJQ010000061">
    <property type="protein sequence ID" value="KAJ3174700.1"/>
    <property type="molecule type" value="Genomic_DNA"/>
</dbReference>
<comment type="subcellular location">
    <subcellularLocation>
        <location evidence="1">Nucleus</location>
    </subcellularLocation>
</comment>
<organism evidence="12 13">
    <name type="scientific">Geranomyces variabilis</name>
    <dbReference type="NCBI Taxonomy" id="109894"/>
    <lineage>
        <taxon>Eukaryota</taxon>
        <taxon>Fungi</taxon>
        <taxon>Fungi incertae sedis</taxon>
        <taxon>Chytridiomycota</taxon>
        <taxon>Chytridiomycota incertae sedis</taxon>
        <taxon>Chytridiomycetes</taxon>
        <taxon>Spizellomycetales</taxon>
        <taxon>Powellomycetaceae</taxon>
        <taxon>Geranomyces</taxon>
    </lineage>
</organism>
<dbReference type="GO" id="GO:0008024">
    <property type="term" value="C:cyclin/CDK positive transcription elongation factor complex"/>
    <property type="evidence" value="ECO:0007669"/>
    <property type="project" value="TreeGrafter"/>
</dbReference>
<keyword evidence="4" id="KW-0808">Transferase</keyword>
<keyword evidence="13" id="KW-1185">Reference proteome</keyword>
<feature type="domain" description="Protein kinase" evidence="11">
    <location>
        <begin position="275"/>
        <end position="582"/>
    </location>
</feature>
<keyword evidence="8" id="KW-0539">Nucleus</keyword>
<evidence type="ECO:0000256" key="9">
    <source>
        <dbReference type="PROSITE-ProRule" id="PRU10141"/>
    </source>
</evidence>
<evidence type="ECO:0000256" key="10">
    <source>
        <dbReference type="SAM" id="MobiDB-lite"/>
    </source>
</evidence>
<keyword evidence="5 9" id="KW-0547">Nucleotide-binding</keyword>
<dbReference type="InterPro" id="IPR011009">
    <property type="entry name" value="Kinase-like_dom_sf"/>
</dbReference>
<gene>
    <name evidence="12" type="primary">CDK12</name>
    <name evidence="12" type="ORF">HDU87_006949</name>
</gene>
<evidence type="ECO:0000256" key="7">
    <source>
        <dbReference type="ARBA" id="ARBA00022840"/>
    </source>
</evidence>
<dbReference type="Pfam" id="PF00069">
    <property type="entry name" value="Pkinase"/>
    <property type="match status" value="1"/>
</dbReference>
<dbReference type="AlphaFoldDB" id="A0AAD5TEN8"/>
<dbReference type="PROSITE" id="PS00107">
    <property type="entry name" value="PROTEIN_KINASE_ATP"/>
    <property type="match status" value="1"/>
</dbReference>
<dbReference type="SUPFAM" id="SSF56112">
    <property type="entry name" value="Protein kinase-like (PK-like)"/>
    <property type="match status" value="1"/>
</dbReference>
<feature type="compositionally biased region" description="Polar residues" evidence="10">
    <location>
        <begin position="1016"/>
        <end position="1027"/>
    </location>
</feature>
<feature type="compositionally biased region" description="Pro residues" evidence="10">
    <location>
        <begin position="217"/>
        <end position="231"/>
    </location>
</feature>
<evidence type="ECO:0000256" key="8">
    <source>
        <dbReference type="ARBA" id="ARBA00023242"/>
    </source>
</evidence>
<evidence type="ECO:0000313" key="12">
    <source>
        <dbReference type="EMBL" id="KAJ3174700.1"/>
    </source>
</evidence>
<feature type="compositionally biased region" description="Basic residues" evidence="10">
    <location>
        <begin position="146"/>
        <end position="155"/>
    </location>
</feature>
<evidence type="ECO:0000313" key="13">
    <source>
        <dbReference type="Proteomes" id="UP001212152"/>
    </source>
</evidence>
<comment type="similarity">
    <text evidence="2">Belongs to the protein kinase superfamily. CMGC Ser/Thr protein kinase family. CDC2/CDKX subfamily.</text>
</comment>
<dbReference type="InterPro" id="IPR000719">
    <property type="entry name" value="Prot_kinase_dom"/>
</dbReference>
<evidence type="ECO:0000256" key="2">
    <source>
        <dbReference type="ARBA" id="ARBA00006485"/>
    </source>
</evidence>
<evidence type="ECO:0000256" key="4">
    <source>
        <dbReference type="ARBA" id="ARBA00022679"/>
    </source>
</evidence>